<dbReference type="PROSITE" id="PS01348">
    <property type="entry name" value="MRAY_2"/>
    <property type="match status" value="1"/>
</dbReference>
<feature type="transmembrane region" description="Helical" evidence="7">
    <location>
        <begin position="64"/>
        <end position="84"/>
    </location>
</feature>
<feature type="binding site" evidence="6">
    <location>
        <position position="175"/>
    </location>
    <ligand>
        <name>Mg(2+)</name>
        <dbReference type="ChEBI" id="CHEBI:18420"/>
    </ligand>
</feature>
<dbReference type="InterPro" id="IPR000715">
    <property type="entry name" value="Glycosyl_transferase_4"/>
</dbReference>
<feature type="transmembrane region" description="Helical" evidence="7">
    <location>
        <begin position="183"/>
        <end position="203"/>
    </location>
</feature>
<evidence type="ECO:0000256" key="4">
    <source>
        <dbReference type="ARBA" id="ARBA00022989"/>
    </source>
</evidence>
<dbReference type="Proteomes" id="UP000295131">
    <property type="component" value="Unassembled WGS sequence"/>
</dbReference>
<evidence type="ECO:0000256" key="6">
    <source>
        <dbReference type="PIRSR" id="PIRSR600715-1"/>
    </source>
</evidence>
<sequence length="348" mass="37100">MISDIAAFLAPSWGPLRLLTSSFMLAAIGTMVAAISAMILIPVLSKYLPTDRGRAHAVDSAASVGKPISAGIIMIGIIAVAAFLFVPFDMRIYCSMLLIVAASVLGYIDDKSGGLSELTLGLCDLLLACAAAVIIFGFEPAKVWLPFTADILTVPAWLHIPVAVGIIWFSINALNCSDGVDGLSGTLALISIAVLGLLFYMAIGHIEMSRYLLLPFDADGYKWAIVCAITCGCLAGYLWYNVPPSSVMMGDAGSRPIGLLIGILVMVSGNPFLIVVCAGVILANGATGLFKVAMLRFFKLSLFSGIRFPLHDHVRKNHHWSNSQVLARFAMVHMAVTLTLVSILLKVR</sequence>
<protein>
    <submittedName>
        <fullName evidence="8">Phospho-N-acetylmuramoyl-pentapeptide-transferase</fullName>
    </submittedName>
</protein>
<keyword evidence="3 7" id="KW-0812">Transmembrane</keyword>
<dbReference type="Pfam" id="PF00953">
    <property type="entry name" value="Glycos_transf_4"/>
    <property type="match status" value="1"/>
</dbReference>
<comment type="subcellular location">
    <subcellularLocation>
        <location evidence="1">Membrane</location>
        <topology evidence="1">Multi-pass membrane protein</topology>
    </subcellularLocation>
</comment>
<dbReference type="RefSeq" id="WP_133285278.1">
    <property type="nucleotide sequence ID" value="NZ_SMSI01000003.1"/>
</dbReference>
<proteinExistence type="predicted"/>
<dbReference type="PANTHER" id="PTHR22926:SF5">
    <property type="entry name" value="PHOSPHO-N-ACETYLMURAMOYL-PENTAPEPTIDE-TRANSFERASE HOMOLOG"/>
    <property type="match status" value="1"/>
</dbReference>
<dbReference type="PANTHER" id="PTHR22926">
    <property type="entry name" value="PHOSPHO-N-ACETYLMURAMOYL-PENTAPEPTIDE-TRANSFERASE"/>
    <property type="match status" value="1"/>
</dbReference>
<dbReference type="OrthoDB" id="9805475at2"/>
<dbReference type="GO" id="GO:0044038">
    <property type="term" value="P:cell wall macromolecule biosynthetic process"/>
    <property type="evidence" value="ECO:0007669"/>
    <property type="project" value="TreeGrafter"/>
</dbReference>
<feature type="transmembrane region" description="Helical" evidence="7">
    <location>
        <begin position="90"/>
        <end position="108"/>
    </location>
</feature>
<feature type="transmembrane region" description="Helical" evidence="7">
    <location>
        <begin position="260"/>
        <end position="282"/>
    </location>
</feature>
<accession>A0A4R5PID1</accession>
<keyword evidence="6" id="KW-0479">Metal-binding</keyword>
<comment type="cofactor">
    <cofactor evidence="6">
        <name>Mg(2+)</name>
        <dbReference type="ChEBI" id="CHEBI:18420"/>
    </cofactor>
</comment>
<dbReference type="InterPro" id="IPR018480">
    <property type="entry name" value="PNAcMuramoyl-5peptid_Trfase_CS"/>
</dbReference>
<gene>
    <name evidence="8" type="ORF">E2A64_14835</name>
</gene>
<keyword evidence="5 7" id="KW-0472">Membrane</keyword>
<dbReference type="AlphaFoldDB" id="A0A4R5PID1"/>
<evidence type="ECO:0000256" key="5">
    <source>
        <dbReference type="ARBA" id="ARBA00023136"/>
    </source>
</evidence>
<comment type="caution">
    <text evidence="8">The sequence shown here is derived from an EMBL/GenBank/DDBJ whole genome shotgun (WGS) entry which is preliminary data.</text>
</comment>
<dbReference type="GO" id="GO:0016780">
    <property type="term" value="F:phosphotransferase activity, for other substituted phosphate groups"/>
    <property type="evidence" value="ECO:0007669"/>
    <property type="project" value="InterPro"/>
</dbReference>
<evidence type="ECO:0000313" key="8">
    <source>
        <dbReference type="EMBL" id="TDH34993.1"/>
    </source>
</evidence>
<organism evidence="8 9">
    <name type="scientific">Pseudohoeflea suaedae</name>
    <dbReference type="NCBI Taxonomy" id="877384"/>
    <lineage>
        <taxon>Bacteria</taxon>
        <taxon>Pseudomonadati</taxon>
        <taxon>Pseudomonadota</taxon>
        <taxon>Alphaproteobacteria</taxon>
        <taxon>Hyphomicrobiales</taxon>
        <taxon>Rhizobiaceae</taxon>
        <taxon>Pseudohoeflea</taxon>
    </lineage>
</organism>
<evidence type="ECO:0000256" key="7">
    <source>
        <dbReference type="SAM" id="Phobius"/>
    </source>
</evidence>
<keyword evidence="9" id="KW-1185">Reference proteome</keyword>
<feature type="transmembrane region" description="Helical" evidence="7">
    <location>
        <begin position="326"/>
        <end position="345"/>
    </location>
</feature>
<keyword evidence="2 8" id="KW-0808">Transferase</keyword>
<dbReference type="GO" id="GO:0071555">
    <property type="term" value="P:cell wall organization"/>
    <property type="evidence" value="ECO:0007669"/>
    <property type="project" value="TreeGrafter"/>
</dbReference>
<feature type="transmembrane region" description="Helical" evidence="7">
    <location>
        <begin position="23"/>
        <end position="44"/>
    </location>
</feature>
<dbReference type="EMBL" id="SMSI01000003">
    <property type="protein sequence ID" value="TDH34993.1"/>
    <property type="molecule type" value="Genomic_DNA"/>
</dbReference>
<name>A0A4R5PID1_9HYPH</name>
<evidence type="ECO:0000256" key="1">
    <source>
        <dbReference type="ARBA" id="ARBA00004141"/>
    </source>
</evidence>
<keyword evidence="6" id="KW-0460">Magnesium</keyword>
<feature type="transmembrane region" description="Helical" evidence="7">
    <location>
        <begin position="120"/>
        <end position="138"/>
    </location>
</feature>
<evidence type="ECO:0000256" key="2">
    <source>
        <dbReference type="ARBA" id="ARBA00022679"/>
    </source>
</evidence>
<feature type="binding site" evidence="6">
    <location>
        <position position="251"/>
    </location>
    <ligand>
        <name>Mg(2+)</name>
        <dbReference type="ChEBI" id="CHEBI:18420"/>
    </ligand>
</feature>
<feature type="transmembrane region" description="Helical" evidence="7">
    <location>
        <begin position="144"/>
        <end position="171"/>
    </location>
</feature>
<keyword evidence="4 7" id="KW-1133">Transmembrane helix</keyword>
<dbReference type="GO" id="GO:0046872">
    <property type="term" value="F:metal ion binding"/>
    <property type="evidence" value="ECO:0007669"/>
    <property type="project" value="UniProtKB-KW"/>
</dbReference>
<dbReference type="GO" id="GO:0005886">
    <property type="term" value="C:plasma membrane"/>
    <property type="evidence" value="ECO:0007669"/>
    <property type="project" value="TreeGrafter"/>
</dbReference>
<evidence type="ECO:0000313" key="9">
    <source>
        <dbReference type="Proteomes" id="UP000295131"/>
    </source>
</evidence>
<reference evidence="8 9" key="1">
    <citation type="journal article" date="2013" name="Int. J. Syst. Evol. Microbiol.">
        <title>Hoeflea suaedae sp. nov., an endophytic bacterium isolated from the root of the halophyte Suaeda maritima.</title>
        <authorList>
            <person name="Chung E.J."/>
            <person name="Park J.A."/>
            <person name="Pramanik P."/>
            <person name="Bibi F."/>
            <person name="Jeon C.O."/>
            <person name="Chung Y.R."/>
        </authorList>
    </citation>
    <scope>NUCLEOTIDE SEQUENCE [LARGE SCALE GENOMIC DNA]</scope>
    <source>
        <strain evidence="8 9">YC6898</strain>
    </source>
</reference>
<feature type="transmembrane region" description="Helical" evidence="7">
    <location>
        <begin position="223"/>
        <end position="240"/>
    </location>
</feature>
<evidence type="ECO:0000256" key="3">
    <source>
        <dbReference type="ARBA" id="ARBA00022692"/>
    </source>
</evidence>